<evidence type="ECO:0000313" key="2">
    <source>
        <dbReference type="Proteomes" id="UP000034881"/>
    </source>
</evidence>
<feature type="non-terminal residue" evidence="1">
    <location>
        <position position="570"/>
    </location>
</feature>
<dbReference type="EMBL" id="LBYB01000015">
    <property type="protein sequence ID" value="KKR41259.1"/>
    <property type="molecule type" value="Genomic_DNA"/>
</dbReference>
<reference evidence="1 2" key="1">
    <citation type="journal article" date="2015" name="Nature">
        <title>rRNA introns, odd ribosomes, and small enigmatic genomes across a large radiation of phyla.</title>
        <authorList>
            <person name="Brown C.T."/>
            <person name="Hug L.A."/>
            <person name="Thomas B.C."/>
            <person name="Sharon I."/>
            <person name="Castelle C.J."/>
            <person name="Singh A."/>
            <person name="Wilkins M.J."/>
            <person name="Williams K.H."/>
            <person name="Banfield J.F."/>
        </authorList>
    </citation>
    <scope>NUCLEOTIDE SEQUENCE [LARGE SCALE GENOMIC DNA]</scope>
</reference>
<evidence type="ECO:0000313" key="1">
    <source>
        <dbReference type="EMBL" id="KKR41259.1"/>
    </source>
</evidence>
<dbReference type="Proteomes" id="UP000034881">
    <property type="component" value="Unassembled WGS sequence"/>
</dbReference>
<gene>
    <name evidence="1" type="ORF">UT77_C0015G0001</name>
</gene>
<proteinExistence type="predicted"/>
<accession>A0A0G0QLF3</accession>
<dbReference type="AlphaFoldDB" id="A0A0G0QLF3"/>
<name>A0A0G0QLF3_9BACT</name>
<sequence length="570" mass="58133">MHSCLPKKILYGLLFIPIFLFFFLLTPKTSFANPIVDCTYATWLDGSKNYTIAGIECKQNSPATFCDRANWKFYYNPTCTNVSFGCTYEDWLSSPTILCPGSEEIPQADCTWSTTQCSSADRCYGATGGGGTGYDSLGRVLAGDCNEAAYDGSNPNTACVNGGWYKQCCSAGGVSPTVACSNGSCVNAYEPPVNSWSCSGGGGGGGGGGVTHYSCSGASCVVDANGPYTTSDCNSRCTESPRVDSISSFSCSGDPRTLYASWSGSGSSSCNIYVTDGSGDHQISPSCSGSGTYGGSPGGGPYILHASDGTNDRTQSTTCPPKYGCSGASCVVNNGSGGFDSSTCNNTCNSSNPWSILGSGCSGQSPTLHAQWGNIGSGSCNIGIRVGSCFHQISPNCSGDISNITSLGSCAGAVVNNGGYSLEAWYGANLKSSDPETAPNCSNSGPRCGDGTCNGGETCSTCPGDCGSCGGNPPAPNCTVNNSITCNTDVNLGVSPNPGSPGSLMNFNITSGDASTCTNDAWSAGSVSGCGGAYPTKTCTAQNPGANYVWTHYWQKCEGALNNCSPLCSK</sequence>
<organism evidence="1 2">
    <name type="scientific">Candidatus Daviesbacteria bacterium GW2011_GWC2_40_12</name>
    <dbReference type="NCBI Taxonomy" id="1618431"/>
    <lineage>
        <taxon>Bacteria</taxon>
        <taxon>Candidatus Daviesiibacteriota</taxon>
    </lineage>
</organism>
<comment type="caution">
    <text evidence="1">The sequence shown here is derived from an EMBL/GenBank/DDBJ whole genome shotgun (WGS) entry which is preliminary data.</text>
</comment>
<protein>
    <submittedName>
        <fullName evidence="1">Uncharacterized protein</fullName>
    </submittedName>
</protein>